<dbReference type="STRING" id="156994.SAMN04488028_104107"/>
<evidence type="ECO:0000256" key="4">
    <source>
        <dbReference type="ARBA" id="ARBA00023136"/>
    </source>
</evidence>
<dbReference type="InterPro" id="IPR011990">
    <property type="entry name" value="TPR-like_helical_dom_sf"/>
</dbReference>
<accession>A0A1M6RBX1</accession>
<evidence type="ECO:0000259" key="6">
    <source>
        <dbReference type="Pfam" id="PF07980"/>
    </source>
</evidence>
<dbReference type="Gene3D" id="1.25.40.390">
    <property type="match status" value="1"/>
</dbReference>
<dbReference type="PROSITE" id="PS51257">
    <property type="entry name" value="PROKAR_LIPOPROTEIN"/>
    <property type="match status" value="1"/>
</dbReference>
<dbReference type="SUPFAM" id="SSF48452">
    <property type="entry name" value="TPR-like"/>
    <property type="match status" value="1"/>
</dbReference>
<feature type="domain" description="RagB/SusD" evidence="6">
    <location>
        <begin position="284"/>
        <end position="551"/>
    </location>
</feature>
<keyword evidence="4" id="KW-0472">Membrane</keyword>
<proteinExistence type="inferred from homology"/>
<reference evidence="8" key="1">
    <citation type="submission" date="2016-11" db="EMBL/GenBank/DDBJ databases">
        <authorList>
            <person name="Varghese N."/>
            <person name="Submissions S."/>
        </authorList>
    </citation>
    <scope>NUCLEOTIDE SEQUENCE [LARGE SCALE GENOMIC DNA]</scope>
    <source>
        <strain evidence="8">DSM 26134</strain>
    </source>
</reference>
<dbReference type="Pfam" id="PF07980">
    <property type="entry name" value="SusD_RagB"/>
    <property type="match status" value="1"/>
</dbReference>
<evidence type="ECO:0000256" key="3">
    <source>
        <dbReference type="ARBA" id="ARBA00022729"/>
    </source>
</evidence>
<dbReference type="Proteomes" id="UP000184474">
    <property type="component" value="Unassembled WGS sequence"/>
</dbReference>
<dbReference type="EMBL" id="FRAA01000004">
    <property type="protein sequence ID" value="SHK29838.1"/>
    <property type="molecule type" value="Genomic_DNA"/>
</dbReference>
<keyword evidence="3" id="KW-0732">Signal</keyword>
<dbReference type="GO" id="GO:0009279">
    <property type="term" value="C:cell outer membrane"/>
    <property type="evidence" value="ECO:0007669"/>
    <property type="project" value="UniProtKB-SubCell"/>
</dbReference>
<organism evidence="7 8">
    <name type="scientific">Reichenbachiella agariperforans</name>
    <dbReference type="NCBI Taxonomy" id="156994"/>
    <lineage>
        <taxon>Bacteria</taxon>
        <taxon>Pseudomonadati</taxon>
        <taxon>Bacteroidota</taxon>
        <taxon>Cytophagia</taxon>
        <taxon>Cytophagales</taxon>
        <taxon>Reichenbachiellaceae</taxon>
        <taxon>Reichenbachiella</taxon>
    </lineage>
</organism>
<evidence type="ECO:0000256" key="5">
    <source>
        <dbReference type="ARBA" id="ARBA00023237"/>
    </source>
</evidence>
<sequence>MKFNKMFKSTTLWGLSFLLVATSCTDLEEIVIDEIVPEDIETVEGIEASLLAATYAKQENVFADYGGVWALQEFSTDEALLPVRGEDWRDGGKWKELHEFGWSAASVVPEGIWIRLNQAVAQAASSIEVIKDSKTEEASLYLAESRALWVLYTFNIVDLFGQVPYRDPYDLSFGSAPRILTSEEAIDICIETLEEAIPDLASYGTRGTDSGRFSKEAAYALLAKIYLNKAVYEDRYNPNSSFDFVSSGYMDKVIEYTDLVINSGAFSLEGDYFEIFDVSNNNNPEHILAYIQSNSGGNTGQNDFTYLSMGRNQKANPDNNRGSNASCTTPDFFATWDDNRDDPRFHKHTTNNGGEVFRNDGTDVSLPYDGVFHFNRGFIEGQQYGPIISDGAFEFDPVDASRVLVQALYTEKTPDLLMDFTAGLNFDVAGDAAFSQDQINRGVRVFKQEYDAENERGTGGVNIPLFRLGGIYTMRAEAKFRKGDLTAALADINLLRTSRWSIDIDGNQFFGTALTNIDEAVLYEEISHEMYWEGERRQQMIRFGTFEDAYTAKPVSQPFRRVFAIPQSEMDVNKDFVQNLDY</sequence>
<dbReference type="InterPro" id="IPR012944">
    <property type="entry name" value="SusD_RagB_dom"/>
</dbReference>
<dbReference type="RefSeq" id="WP_073122719.1">
    <property type="nucleotide sequence ID" value="NZ_FRAA01000004.1"/>
</dbReference>
<evidence type="ECO:0000256" key="2">
    <source>
        <dbReference type="ARBA" id="ARBA00006275"/>
    </source>
</evidence>
<evidence type="ECO:0000313" key="7">
    <source>
        <dbReference type="EMBL" id="SHK29838.1"/>
    </source>
</evidence>
<comment type="subcellular location">
    <subcellularLocation>
        <location evidence="1">Cell outer membrane</location>
    </subcellularLocation>
</comment>
<evidence type="ECO:0000313" key="8">
    <source>
        <dbReference type="Proteomes" id="UP000184474"/>
    </source>
</evidence>
<protein>
    <submittedName>
        <fullName evidence="7">Starch-binding associating with outer membrane</fullName>
    </submittedName>
</protein>
<comment type="similarity">
    <text evidence="2">Belongs to the SusD family.</text>
</comment>
<keyword evidence="5" id="KW-0998">Cell outer membrane</keyword>
<name>A0A1M6RBX1_REIAG</name>
<keyword evidence="8" id="KW-1185">Reference proteome</keyword>
<dbReference type="AlphaFoldDB" id="A0A1M6RBX1"/>
<evidence type="ECO:0000256" key="1">
    <source>
        <dbReference type="ARBA" id="ARBA00004442"/>
    </source>
</evidence>
<gene>
    <name evidence="7" type="ORF">SAMN04488028_104107</name>
</gene>